<organism evidence="1">
    <name type="scientific">marine sediment metagenome</name>
    <dbReference type="NCBI Taxonomy" id="412755"/>
    <lineage>
        <taxon>unclassified sequences</taxon>
        <taxon>metagenomes</taxon>
        <taxon>ecological metagenomes</taxon>
    </lineage>
</organism>
<reference evidence="1" key="1">
    <citation type="journal article" date="2014" name="Front. Microbiol.">
        <title>High frequency of phylogenetically diverse reductive dehalogenase-homologous genes in deep subseafloor sedimentary metagenomes.</title>
        <authorList>
            <person name="Kawai M."/>
            <person name="Futagami T."/>
            <person name="Toyoda A."/>
            <person name="Takaki Y."/>
            <person name="Nishi S."/>
            <person name="Hori S."/>
            <person name="Arai W."/>
            <person name="Tsubouchi T."/>
            <person name="Morono Y."/>
            <person name="Uchiyama I."/>
            <person name="Ito T."/>
            <person name="Fujiyama A."/>
            <person name="Inagaki F."/>
            <person name="Takami H."/>
        </authorList>
    </citation>
    <scope>NUCLEOTIDE SEQUENCE</scope>
    <source>
        <strain evidence="1">Expedition CK06-06</strain>
    </source>
</reference>
<gene>
    <name evidence="1" type="ORF">S03H2_56823</name>
</gene>
<name>X1KH79_9ZZZZ</name>
<sequence length="49" mass="5215">MPNKPMTLETTRRFLEGLLLPAGAEALPIHLIASADDAALQALSEAERA</sequence>
<protein>
    <submittedName>
        <fullName evidence="1">Uncharacterized protein</fullName>
    </submittedName>
</protein>
<dbReference type="EMBL" id="BARU01036388">
    <property type="protein sequence ID" value="GAH89484.1"/>
    <property type="molecule type" value="Genomic_DNA"/>
</dbReference>
<proteinExistence type="predicted"/>
<evidence type="ECO:0000313" key="1">
    <source>
        <dbReference type="EMBL" id="GAH89484.1"/>
    </source>
</evidence>
<accession>X1KH79</accession>
<dbReference type="AlphaFoldDB" id="X1KH79"/>
<comment type="caution">
    <text evidence="1">The sequence shown here is derived from an EMBL/GenBank/DDBJ whole genome shotgun (WGS) entry which is preliminary data.</text>
</comment>